<protein>
    <recommendedName>
        <fullName evidence="6 15">Pyruvate kinase</fullName>
        <ecNumber evidence="5 15">2.7.1.40</ecNumber>
    </recommendedName>
</protein>
<dbReference type="NCBIfam" id="NF004491">
    <property type="entry name" value="PRK05826.1"/>
    <property type="match status" value="1"/>
</dbReference>
<dbReference type="NCBIfam" id="TIGR01064">
    <property type="entry name" value="pyruv_kin"/>
    <property type="match status" value="1"/>
</dbReference>
<feature type="domain" description="Pyruvate kinase barrel" evidence="17">
    <location>
        <begin position="1"/>
        <end position="322"/>
    </location>
</feature>
<evidence type="ECO:0000256" key="11">
    <source>
        <dbReference type="ARBA" id="ARBA00022840"/>
    </source>
</evidence>
<comment type="pathway">
    <text evidence="3 16">Carbohydrate degradation; glycolysis; pyruvate from D-glyceraldehyde 3-phosphate: step 5/5.</text>
</comment>
<dbReference type="FunFam" id="3.20.20.60:FF:000025">
    <property type="entry name" value="Pyruvate kinase"/>
    <property type="match status" value="1"/>
</dbReference>
<dbReference type="OrthoDB" id="9812123at2"/>
<reference evidence="19 20" key="1">
    <citation type="submission" date="2016-10" db="EMBL/GenBank/DDBJ databases">
        <authorList>
            <person name="de Groot N.N."/>
        </authorList>
    </citation>
    <scope>NUCLEOTIDE SEQUENCE [LARGE SCALE GENOMIC DNA]</scope>
    <source>
        <strain evidence="19 20">AA1</strain>
    </source>
</reference>
<dbReference type="InterPro" id="IPR001697">
    <property type="entry name" value="Pyr_Knase"/>
</dbReference>
<feature type="domain" description="Pyruvate kinase C-terminal" evidence="18">
    <location>
        <begin position="352"/>
        <end position="464"/>
    </location>
</feature>
<evidence type="ECO:0000256" key="2">
    <source>
        <dbReference type="ARBA" id="ARBA00001958"/>
    </source>
</evidence>
<dbReference type="PANTHER" id="PTHR11817">
    <property type="entry name" value="PYRUVATE KINASE"/>
    <property type="match status" value="1"/>
</dbReference>
<name>A0A1G5EQE1_9BACT</name>
<dbReference type="InterPro" id="IPR011037">
    <property type="entry name" value="Pyrv_Knase-like_insert_dom_sf"/>
</dbReference>
<keyword evidence="20" id="KW-1185">Reference proteome</keyword>
<evidence type="ECO:0000256" key="12">
    <source>
        <dbReference type="ARBA" id="ARBA00022842"/>
    </source>
</evidence>
<evidence type="ECO:0000256" key="7">
    <source>
        <dbReference type="ARBA" id="ARBA00022679"/>
    </source>
</evidence>
<dbReference type="GO" id="GO:0004743">
    <property type="term" value="F:pyruvate kinase activity"/>
    <property type="evidence" value="ECO:0007669"/>
    <property type="project" value="UniProtKB-UniRule"/>
</dbReference>
<evidence type="ECO:0000256" key="1">
    <source>
        <dbReference type="ARBA" id="ARBA00001946"/>
    </source>
</evidence>
<comment type="cofactor">
    <cofactor evidence="2">
        <name>K(+)</name>
        <dbReference type="ChEBI" id="CHEBI:29103"/>
    </cofactor>
</comment>
<evidence type="ECO:0000256" key="16">
    <source>
        <dbReference type="RuleBase" id="RU000504"/>
    </source>
</evidence>
<keyword evidence="8" id="KW-0479">Metal-binding</keyword>
<dbReference type="SUPFAM" id="SSF51621">
    <property type="entry name" value="Phosphoenolpyruvate/pyruvate domain"/>
    <property type="match status" value="1"/>
</dbReference>
<dbReference type="Pfam" id="PF02887">
    <property type="entry name" value="PK_C"/>
    <property type="match status" value="1"/>
</dbReference>
<evidence type="ECO:0000256" key="9">
    <source>
        <dbReference type="ARBA" id="ARBA00022741"/>
    </source>
</evidence>
<dbReference type="STRING" id="419481.SAMN05216233_106128"/>
<comment type="cofactor">
    <cofactor evidence="1">
        <name>Mg(2+)</name>
        <dbReference type="ChEBI" id="CHEBI:18420"/>
    </cofactor>
</comment>
<sequence>MRRTKIVCTIGPTSESPDVLRNLIDSGMNVARLNFSHGSHDEHIKKIHTIRELSREMGKPVAILQDLCGPKMRTGKIEEPGIELVPGAELILTSEEIMGVGNRVSVSYKDLPDEIKAGDVILLADGLMELVVKEIKGQDITCTVVIGGLLTSNKGINLPTSVLKIPALTEKDKEDLAFGLENDVDFVALSFVKTVDDINEIKELIAAAGKATPVIAKIEKHEAIANIDEIMKATGGIMVARGDLGVEIPLEDVPGVQKMLVEKSVAAGKPVIIATQMLRSMVDSPRPTRAEATDVANAVLDGADAVMLSEETANGNFPVETVRYMSRIAAKAEETYPHKQFMKSVCKERVSDSVSYAACVLAEKLSTSAIVAPTTSGFTARQISRFRPDSPIIALSPDEAAMRRLCLFWGCYPSLVNSAEGMDEMIEQGASEALQTGLVDKGDTIVITAGYPTWVPGTTNMVKVKVA</sequence>
<evidence type="ECO:0000256" key="10">
    <source>
        <dbReference type="ARBA" id="ARBA00022777"/>
    </source>
</evidence>
<keyword evidence="10 16" id="KW-0418">Kinase</keyword>
<dbReference type="InterPro" id="IPR015806">
    <property type="entry name" value="Pyrv_Knase_insert_dom_sf"/>
</dbReference>
<dbReference type="GO" id="GO:0030955">
    <property type="term" value="F:potassium ion binding"/>
    <property type="evidence" value="ECO:0007669"/>
    <property type="project" value="UniProtKB-UniRule"/>
</dbReference>
<dbReference type="InterPro" id="IPR040442">
    <property type="entry name" value="Pyrv_kinase-like_dom_sf"/>
</dbReference>
<dbReference type="Proteomes" id="UP000198870">
    <property type="component" value="Unassembled WGS sequence"/>
</dbReference>
<dbReference type="FunFam" id="2.40.33.10:FF:000001">
    <property type="entry name" value="Pyruvate kinase"/>
    <property type="match status" value="1"/>
</dbReference>
<proteinExistence type="inferred from homology"/>
<comment type="catalytic activity">
    <reaction evidence="16">
        <text>pyruvate + ATP = phosphoenolpyruvate + ADP + H(+)</text>
        <dbReference type="Rhea" id="RHEA:18157"/>
        <dbReference type="ChEBI" id="CHEBI:15361"/>
        <dbReference type="ChEBI" id="CHEBI:15378"/>
        <dbReference type="ChEBI" id="CHEBI:30616"/>
        <dbReference type="ChEBI" id="CHEBI:58702"/>
        <dbReference type="ChEBI" id="CHEBI:456216"/>
        <dbReference type="EC" id="2.7.1.40"/>
    </reaction>
</comment>
<keyword evidence="7 16" id="KW-0808">Transferase</keyword>
<dbReference type="PRINTS" id="PR01050">
    <property type="entry name" value="PYRUVTKNASE"/>
</dbReference>
<accession>A0A1G5EQE1</accession>
<dbReference type="GO" id="GO:0000287">
    <property type="term" value="F:magnesium ion binding"/>
    <property type="evidence" value="ECO:0007669"/>
    <property type="project" value="UniProtKB-UniRule"/>
</dbReference>
<dbReference type="InterPro" id="IPR036918">
    <property type="entry name" value="Pyrv_Knase_C_sf"/>
</dbReference>
<keyword evidence="13 16" id="KW-0324">Glycolysis</keyword>
<evidence type="ECO:0000256" key="13">
    <source>
        <dbReference type="ARBA" id="ARBA00023152"/>
    </source>
</evidence>
<dbReference type="NCBIfam" id="NF004978">
    <property type="entry name" value="PRK06354.1"/>
    <property type="match status" value="1"/>
</dbReference>
<evidence type="ECO:0000313" key="20">
    <source>
        <dbReference type="Proteomes" id="UP000198870"/>
    </source>
</evidence>
<evidence type="ECO:0000259" key="18">
    <source>
        <dbReference type="Pfam" id="PF02887"/>
    </source>
</evidence>
<evidence type="ECO:0000256" key="8">
    <source>
        <dbReference type="ARBA" id="ARBA00022723"/>
    </source>
</evidence>
<comment type="similarity">
    <text evidence="4 16">Belongs to the pyruvate kinase family.</text>
</comment>
<dbReference type="InterPro" id="IPR015793">
    <property type="entry name" value="Pyrv_Knase_brl"/>
</dbReference>
<evidence type="ECO:0000256" key="15">
    <source>
        <dbReference type="NCBIfam" id="TIGR01064"/>
    </source>
</evidence>
<evidence type="ECO:0000256" key="4">
    <source>
        <dbReference type="ARBA" id="ARBA00008663"/>
    </source>
</evidence>
<evidence type="ECO:0000256" key="6">
    <source>
        <dbReference type="ARBA" id="ARBA00018587"/>
    </source>
</evidence>
<keyword evidence="12 16" id="KW-0460">Magnesium</keyword>
<keyword evidence="14 19" id="KW-0670">Pyruvate</keyword>
<gene>
    <name evidence="19" type="ORF">SAMN05216233_106128</name>
</gene>
<dbReference type="GO" id="GO:0005524">
    <property type="term" value="F:ATP binding"/>
    <property type="evidence" value="ECO:0007669"/>
    <property type="project" value="UniProtKB-KW"/>
</dbReference>
<dbReference type="EMBL" id="FMUX01000006">
    <property type="protein sequence ID" value="SCY28638.1"/>
    <property type="molecule type" value="Genomic_DNA"/>
</dbReference>
<keyword evidence="9" id="KW-0547">Nucleotide-binding</keyword>
<dbReference type="Gene3D" id="3.40.1380.20">
    <property type="entry name" value="Pyruvate kinase, C-terminal domain"/>
    <property type="match status" value="1"/>
</dbReference>
<dbReference type="SUPFAM" id="SSF52935">
    <property type="entry name" value="PK C-terminal domain-like"/>
    <property type="match status" value="1"/>
</dbReference>
<evidence type="ECO:0000313" key="19">
    <source>
        <dbReference type="EMBL" id="SCY28638.1"/>
    </source>
</evidence>
<dbReference type="InterPro" id="IPR015813">
    <property type="entry name" value="Pyrv/PenolPyrv_kinase-like_dom"/>
</dbReference>
<evidence type="ECO:0000256" key="14">
    <source>
        <dbReference type="ARBA" id="ARBA00023317"/>
    </source>
</evidence>
<dbReference type="GO" id="GO:0016301">
    <property type="term" value="F:kinase activity"/>
    <property type="evidence" value="ECO:0007669"/>
    <property type="project" value="UniProtKB-KW"/>
</dbReference>
<organism evidence="19 20">
    <name type="scientific">Desulfoluna spongiiphila</name>
    <dbReference type="NCBI Taxonomy" id="419481"/>
    <lineage>
        <taxon>Bacteria</taxon>
        <taxon>Pseudomonadati</taxon>
        <taxon>Thermodesulfobacteriota</taxon>
        <taxon>Desulfobacteria</taxon>
        <taxon>Desulfobacterales</taxon>
        <taxon>Desulfolunaceae</taxon>
        <taxon>Desulfoluna</taxon>
    </lineage>
</organism>
<evidence type="ECO:0000259" key="17">
    <source>
        <dbReference type="Pfam" id="PF00224"/>
    </source>
</evidence>
<dbReference type="EC" id="2.7.1.40" evidence="5 15"/>
<evidence type="ECO:0000256" key="5">
    <source>
        <dbReference type="ARBA" id="ARBA00012142"/>
    </source>
</evidence>
<dbReference type="SUPFAM" id="SSF50800">
    <property type="entry name" value="PK beta-barrel domain-like"/>
    <property type="match status" value="1"/>
</dbReference>
<dbReference type="InterPro" id="IPR015795">
    <property type="entry name" value="Pyrv_Knase_C"/>
</dbReference>
<dbReference type="AlphaFoldDB" id="A0A1G5EQE1"/>
<evidence type="ECO:0000256" key="3">
    <source>
        <dbReference type="ARBA" id="ARBA00004997"/>
    </source>
</evidence>
<dbReference type="UniPathway" id="UPA00109">
    <property type="reaction ID" value="UER00188"/>
</dbReference>
<dbReference type="Gene3D" id="2.40.33.10">
    <property type="entry name" value="PK beta-barrel domain-like"/>
    <property type="match status" value="1"/>
</dbReference>
<dbReference type="Gene3D" id="3.20.20.60">
    <property type="entry name" value="Phosphoenolpyruvate-binding domains"/>
    <property type="match status" value="1"/>
</dbReference>
<dbReference type="RefSeq" id="WP_092210567.1">
    <property type="nucleotide sequence ID" value="NZ_FMUX01000006.1"/>
</dbReference>
<keyword evidence="11" id="KW-0067">ATP-binding</keyword>
<dbReference type="Pfam" id="PF00224">
    <property type="entry name" value="PK"/>
    <property type="match status" value="1"/>
</dbReference>